<keyword evidence="2" id="KW-1185">Reference proteome</keyword>
<comment type="caution">
    <text evidence="1">The sequence shown here is derived from an EMBL/GenBank/DDBJ whole genome shotgun (WGS) entry which is preliminary data.</text>
</comment>
<evidence type="ECO:0000313" key="1">
    <source>
        <dbReference type="EMBL" id="KAG7446912.1"/>
    </source>
</evidence>
<protein>
    <submittedName>
        <fullName evidence="1">Uncharacterized protein</fullName>
    </submittedName>
</protein>
<dbReference type="Proteomes" id="UP000812287">
    <property type="component" value="Unassembled WGS sequence"/>
</dbReference>
<dbReference type="EMBL" id="MU250533">
    <property type="protein sequence ID" value="KAG7446912.1"/>
    <property type="molecule type" value="Genomic_DNA"/>
</dbReference>
<gene>
    <name evidence="1" type="ORF">BT62DRAFT_1005308</name>
</gene>
<dbReference type="GeneID" id="66099417"/>
<dbReference type="SUPFAM" id="SSF55676">
    <property type="entry name" value="CytB endotoxin-like"/>
    <property type="match status" value="1"/>
</dbReference>
<dbReference type="Gene3D" id="3.40.198.10">
    <property type="entry name" value="Delta-endotoxin CytB-like"/>
    <property type="match status" value="1"/>
</dbReference>
<dbReference type="RefSeq" id="XP_043040412.1">
    <property type="nucleotide sequence ID" value="XM_043177130.1"/>
</dbReference>
<reference evidence="1" key="1">
    <citation type="submission" date="2020-11" db="EMBL/GenBank/DDBJ databases">
        <title>Adaptations for nitrogen fixation in a non-lichenized fungal sporocarp promotes dispersal by wood-feeding termites.</title>
        <authorList>
            <consortium name="DOE Joint Genome Institute"/>
            <person name="Koch R.A."/>
            <person name="Yoon G."/>
            <person name="Arayal U."/>
            <person name="Lail K."/>
            <person name="Amirebrahimi M."/>
            <person name="Labutti K."/>
            <person name="Lipzen A."/>
            <person name="Riley R."/>
            <person name="Barry K."/>
            <person name="Henrissat B."/>
            <person name="Grigoriev I.V."/>
            <person name="Herr J.R."/>
            <person name="Aime M.C."/>
        </authorList>
    </citation>
    <scope>NUCLEOTIDE SEQUENCE</scope>
    <source>
        <strain evidence="1">MCA 3950</strain>
    </source>
</reference>
<evidence type="ECO:0000313" key="2">
    <source>
        <dbReference type="Proteomes" id="UP000812287"/>
    </source>
</evidence>
<sequence length="109" mass="12332">MSSNAGVRAQLAFEGHFQLPADPEPTAKENGWAHFSISNIQGNSCWEYRVLFTIPTGGFSTYFYLLVITAKLGVDIQDEVSYERHLQQVLFHHRLDEAACRQGFRDPSV</sequence>
<dbReference type="AlphaFoldDB" id="A0A9P7VU48"/>
<name>A0A9P7VU48_9AGAR</name>
<proteinExistence type="predicted"/>
<dbReference type="InterPro" id="IPR035918">
    <property type="entry name" value="CytB_endotoxin-like_sf"/>
</dbReference>
<accession>A0A9P7VU48</accession>
<organism evidence="1 2">
    <name type="scientific">Guyanagaster necrorhizus</name>
    <dbReference type="NCBI Taxonomy" id="856835"/>
    <lineage>
        <taxon>Eukaryota</taxon>
        <taxon>Fungi</taxon>
        <taxon>Dikarya</taxon>
        <taxon>Basidiomycota</taxon>
        <taxon>Agaricomycotina</taxon>
        <taxon>Agaricomycetes</taxon>
        <taxon>Agaricomycetidae</taxon>
        <taxon>Agaricales</taxon>
        <taxon>Marasmiineae</taxon>
        <taxon>Physalacriaceae</taxon>
        <taxon>Guyanagaster</taxon>
    </lineage>
</organism>